<feature type="transmembrane region" description="Helical" evidence="8">
    <location>
        <begin position="46"/>
        <end position="66"/>
    </location>
</feature>
<keyword evidence="5 8" id="KW-0812">Transmembrane</keyword>
<dbReference type="Proteomes" id="UP000287352">
    <property type="component" value="Unassembled WGS sequence"/>
</dbReference>
<feature type="transmembrane region" description="Helical" evidence="8">
    <location>
        <begin position="21"/>
        <end position="40"/>
    </location>
</feature>
<evidence type="ECO:0000256" key="1">
    <source>
        <dbReference type="ARBA" id="ARBA00004651"/>
    </source>
</evidence>
<keyword evidence="10" id="KW-1185">Reference proteome</keyword>
<organism evidence="9 10">
    <name type="scientific">Tengunoibacter tsumagoiensis</name>
    <dbReference type="NCBI Taxonomy" id="2014871"/>
    <lineage>
        <taxon>Bacteria</taxon>
        <taxon>Bacillati</taxon>
        <taxon>Chloroflexota</taxon>
        <taxon>Ktedonobacteria</taxon>
        <taxon>Ktedonobacterales</taxon>
        <taxon>Dictyobacteraceae</taxon>
        <taxon>Tengunoibacter</taxon>
    </lineage>
</organism>
<comment type="similarity">
    <text evidence="2">Belongs to the autoinducer-2 exporter (AI-2E) (TC 2.A.86) family.</text>
</comment>
<dbReference type="EMBL" id="BIFR01000002">
    <property type="protein sequence ID" value="GCE14475.1"/>
    <property type="molecule type" value="Genomic_DNA"/>
</dbReference>
<dbReference type="Pfam" id="PF01594">
    <property type="entry name" value="AI-2E_transport"/>
    <property type="match status" value="1"/>
</dbReference>
<keyword evidence="6 8" id="KW-1133">Transmembrane helix</keyword>
<dbReference type="GO" id="GO:0055085">
    <property type="term" value="P:transmembrane transport"/>
    <property type="evidence" value="ECO:0007669"/>
    <property type="project" value="TreeGrafter"/>
</dbReference>
<dbReference type="AlphaFoldDB" id="A0A402A640"/>
<gene>
    <name evidence="9" type="ORF">KTT_43340</name>
</gene>
<evidence type="ECO:0000313" key="10">
    <source>
        <dbReference type="Proteomes" id="UP000287352"/>
    </source>
</evidence>
<dbReference type="PANTHER" id="PTHR21716:SF53">
    <property type="entry name" value="PERMEASE PERM-RELATED"/>
    <property type="match status" value="1"/>
</dbReference>
<evidence type="ECO:0000256" key="4">
    <source>
        <dbReference type="ARBA" id="ARBA00022475"/>
    </source>
</evidence>
<evidence type="ECO:0000256" key="6">
    <source>
        <dbReference type="ARBA" id="ARBA00022989"/>
    </source>
</evidence>
<feature type="transmembrane region" description="Helical" evidence="8">
    <location>
        <begin position="163"/>
        <end position="182"/>
    </location>
</feature>
<feature type="transmembrane region" description="Helical" evidence="8">
    <location>
        <begin position="301"/>
        <end position="320"/>
    </location>
</feature>
<evidence type="ECO:0000256" key="3">
    <source>
        <dbReference type="ARBA" id="ARBA00022448"/>
    </source>
</evidence>
<comment type="caution">
    <text evidence="9">The sequence shown here is derived from an EMBL/GenBank/DDBJ whole genome shotgun (WGS) entry which is preliminary data.</text>
</comment>
<dbReference type="InterPro" id="IPR002549">
    <property type="entry name" value="AI-2E-like"/>
</dbReference>
<feature type="transmembrane region" description="Helical" evidence="8">
    <location>
        <begin position="73"/>
        <end position="95"/>
    </location>
</feature>
<feature type="transmembrane region" description="Helical" evidence="8">
    <location>
        <begin position="220"/>
        <end position="241"/>
    </location>
</feature>
<evidence type="ECO:0000256" key="8">
    <source>
        <dbReference type="SAM" id="Phobius"/>
    </source>
</evidence>
<sequence>MYSSLPRPETATTKWARRRDMPIAILAWIAVAFVILWGAAHIVRTILILVIAALLAYALAPAVKLLQRFMPRFLAILIMYLLVLGAISFLVYIIINTAIDQVGALSHTIQNLLTPGKGSQVSPIEQRLNSWGVSSQQIASVRTQLTNSLEGGANTAVPFLKGAFDTVLDIVLVAVLSIYLLIDGLHVSNWLRQNAPQLARIDFLIDTIQRVVGGYIRGQFLLAVLVGVLVGGGMFAFHVPYAVLLGVLAFVLEFIPVLGTLISGAICVLIALTQGWLIAVLVLIYFVVMHVLEGDVIGPRIVGKAIGLHPIVSLAALVAGSELFGIWGALFASPVAGVIQAFIIALWINWHSNHPEHFEPIELENAETKVESIVDQSLGTSQS</sequence>
<feature type="transmembrane region" description="Helical" evidence="8">
    <location>
        <begin position="326"/>
        <end position="348"/>
    </location>
</feature>
<evidence type="ECO:0000256" key="2">
    <source>
        <dbReference type="ARBA" id="ARBA00009773"/>
    </source>
</evidence>
<feature type="transmembrane region" description="Helical" evidence="8">
    <location>
        <begin position="261"/>
        <end position="289"/>
    </location>
</feature>
<evidence type="ECO:0000313" key="9">
    <source>
        <dbReference type="EMBL" id="GCE14475.1"/>
    </source>
</evidence>
<keyword evidence="3" id="KW-0813">Transport</keyword>
<protein>
    <submittedName>
        <fullName evidence="9">AI-2E family transporter</fullName>
    </submittedName>
</protein>
<accession>A0A402A640</accession>
<dbReference type="RefSeq" id="WP_126582048.1">
    <property type="nucleotide sequence ID" value="NZ_BIFR01000002.1"/>
</dbReference>
<name>A0A402A640_9CHLR</name>
<dbReference type="GO" id="GO:0005886">
    <property type="term" value="C:plasma membrane"/>
    <property type="evidence" value="ECO:0007669"/>
    <property type="project" value="UniProtKB-SubCell"/>
</dbReference>
<comment type="subcellular location">
    <subcellularLocation>
        <location evidence="1">Cell membrane</location>
        <topology evidence="1">Multi-pass membrane protein</topology>
    </subcellularLocation>
</comment>
<proteinExistence type="inferred from homology"/>
<reference evidence="10" key="1">
    <citation type="submission" date="2018-12" db="EMBL/GenBank/DDBJ databases">
        <title>Tengunoibacter tsumagoiensis gen. nov., sp. nov., Dictyobacter kobayashii sp. nov., D. alpinus sp. nov., and D. joshuensis sp. nov. and description of Dictyobacteraceae fam. nov. within the order Ktedonobacterales isolated from Tengu-no-mugimeshi.</title>
        <authorList>
            <person name="Wang C.M."/>
            <person name="Zheng Y."/>
            <person name="Sakai Y."/>
            <person name="Toyoda A."/>
            <person name="Minakuchi Y."/>
            <person name="Abe K."/>
            <person name="Yokota A."/>
            <person name="Yabe S."/>
        </authorList>
    </citation>
    <scope>NUCLEOTIDE SEQUENCE [LARGE SCALE GENOMIC DNA]</scope>
    <source>
        <strain evidence="10">Uno3</strain>
    </source>
</reference>
<keyword evidence="4" id="KW-1003">Cell membrane</keyword>
<keyword evidence="7 8" id="KW-0472">Membrane</keyword>
<evidence type="ECO:0000256" key="5">
    <source>
        <dbReference type="ARBA" id="ARBA00022692"/>
    </source>
</evidence>
<dbReference type="PANTHER" id="PTHR21716">
    <property type="entry name" value="TRANSMEMBRANE PROTEIN"/>
    <property type="match status" value="1"/>
</dbReference>
<dbReference type="OrthoDB" id="146294at2"/>
<evidence type="ECO:0000256" key="7">
    <source>
        <dbReference type="ARBA" id="ARBA00023136"/>
    </source>
</evidence>